<proteinExistence type="predicted"/>
<dbReference type="Proteomes" id="UP000232003">
    <property type="component" value="Chromosome"/>
</dbReference>
<gene>
    <name evidence="1" type="ORF">COO91_06588</name>
</gene>
<name>A0A2K8SYP8_9NOSO</name>
<dbReference type="AlphaFoldDB" id="A0A2K8SYP8"/>
<reference evidence="1 2" key="1">
    <citation type="submission" date="2017-11" db="EMBL/GenBank/DDBJ databases">
        <title>Complete genome of a free-living desiccation-tolerant cyanobacterium and its photosynthetic adaptation to extreme terrestrial habitat.</title>
        <authorList>
            <person name="Shang J."/>
        </authorList>
    </citation>
    <scope>NUCLEOTIDE SEQUENCE [LARGE SCALE GENOMIC DNA]</scope>
    <source>
        <strain evidence="1 2">CCNUN1</strain>
    </source>
</reference>
<organism evidence="1 2">
    <name type="scientific">Nostoc flagelliforme CCNUN1</name>
    <dbReference type="NCBI Taxonomy" id="2038116"/>
    <lineage>
        <taxon>Bacteria</taxon>
        <taxon>Bacillati</taxon>
        <taxon>Cyanobacteriota</taxon>
        <taxon>Cyanophyceae</taxon>
        <taxon>Nostocales</taxon>
        <taxon>Nostocaceae</taxon>
        <taxon>Nostoc</taxon>
    </lineage>
</organism>
<protein>
    <submittedName>
        <fullName evidence="1">Uncharacterized protein</fullName>
    </submittedName>
</protein>
<accession>A0A2K8SYP8</accession>
<evidence type="ECO:0000313" key="1">
    <source>
        <dbReference type="EMBL" id="AUB40571.1"/>
    </source>
</evidence>
<sequence>MIPEVTPSQWEGTCGCSGDLVSEAKQIHQAVRTRFVVSESIWSGLFKPFQISQANPA</sequence>
<dbReference type="KEGG" id="nfl:COO91_06588"/>
<dbReference type="EMBL" id="CP024785">
    <property type="protein sequence ID" value="AUB40571.1"/>
    <property type="molecule type" value="Genomic_DNA"/>
</dbReference>
<keyword evidence="2" id="KW-1185">Reference proteome</keyword>
<evidence type="ECO:0000313" key="2">
    <source>
        <dbReference type="Proteomes" id="UP000232003"/>
    </source>
</evidence>